<dbReference type="InParanoid" id="T1HCD4"/>
<sequence>GIIPNGLDGEKVDEQDIEFLKSLSTKEKLKLLKSNIVILFVTISLVIKEEREEWQRIVVGGGLGPFKRKRVGAPNLAAAIEPLARIGYHFKFCQDESEDVSSEEDNSPAVITPFALFFSSFSSFLELDQKKTKYKQ</sequence>
<dbReference type="EnsemblMetazoa" id="RPRC001698-RA">
    <property type="protein sequence ID" value="RPRC001698-PA"/>
    <property type="gene ID" value="RPRC001698"/>
</dbReference>
<name>T1HCD4_RHOPR</name>
<dbReference type="Proteomes" id="UP000015103">
    <property type="component" value="Unassembled WGS sequence"/>
</dbReference>
<dbReference type="EMBL" id="ACPB03002129">
    <property type="status" value="NOT_ANNOTATED_CDS"/>
    <property type="molecule type" value="Genomic_DNA"/>
</dbReference>
<dbReference type="HOGENOM" id="CLU_1880640_0_0_1"/>
<dbReference type="EMBL" id="ACPB03002130">
    <property type="status" value="NOT_ANNOTATED_CDS"/>
    <property type="molecule type" value="Genomic_DNA"/>
</dbReference>
<protein>
    <submittedName>
        <fullName evidence="1">Uncharacterized protein</fullName>
    </submittedName>
</protein>
<keyword evidence="2" id="KW-1185">Reference proteome</keyword>
<dbReference type="VEuPathDB" id="VectorBase:RPRC001698"/>
<evidence type="ECO:0000313" key="2">
    <source>
        <dbReference type="Proteomes" id="UP000015103"/>
    </source>
</evidence>
<dbReference type="AlphaFoldDB" id="T1HCD4"/>
<organism evidence="1 2">
    <name type="scientific">Rhodnius prolixus</name>
    <name type="common">Triatomid bug</name>
    <dbReference type="NCBI Taxonomy" id="13249"/>
    <lineage>
        <taxon>Eukaryota</taxon>
        <taxon>Metazoa</taxon>
        <taxon>Ecdysozoa</taxon>
        <taxon>Arthropoda</taxon>
        <taxon>Hexapoda</taxon>
        <taxon>Insecta</taxon>
        <taxon>Pterygota</taxon>
        <taxon>Neoptera</taxon>
        <taxon>Paraneoptera</taxon>
        <taxon>Hemiptera</taxon>
        <taxon>Heteroptera</taxon>
        <taxon>Panheteroptera</taxon>
        <taxon>Cimicomorpha</taxon>
        <taxon>Reduviidae</taxon>
        <taxon>Triatominae</taxon>
        <taxon>Rhodnius</taxon>
    </lineage>
</organism>
<proteinExistence type="predicted"/>
<accession>T1HCD4</accession>
<evidence type="ECO:0000313" key="1">
    <source>
        <dbReference type="EnsemblMetazoa" id="RPRC001698-PA"/>
    </source>
</evidence>
<reference evidence="1" key="1">
    <citation type="submission" date="2015-05" db="UniProtKB">
        <authorList>
            <consortium name="EnsemblMetazoa"/>
        </authorList>
    </citation>
    <scope>IDENTIFICATION</scope>
</reference>